<dbReference type="InterPro" id="IPR001480">
    <property type="entry name" value="Bulb-type_lectin_dom"/>
</dbReference>
<gene>
    <name evidence="5" type="ORF">FEM48_Zijuj01G0139300</name>
</gene>
<protein>
    <recommendedName>
        <fullName evidence="4">Bulb-type lectin domain-containing protein</fullName>
    </recommendedName>
</protein>
<dbReference type="SUPFAM" id="SSF51110">
    <property type="entry name" value="alpha-D-mannose-specific plant lectins"/>
    <property type="match status" value="1"/>
</dbReference>
<reference evidence="5" key="1">
    <citation type="journal article" date="2021" name="Front. Plant Sci.">
        <title>Chromosome-Scale Genome Assembly for Chinese Sour Jujube and Insights Into Its Genome Evolution and Domestication Signature.</title>
        <authorList>
            <person name="Shen L.-Y."/>
            <person name="Luo H."/>
            <person name="Wang X.-L."/>
            <person name="Wang X.-M."/>
            <person name="Qiu X.-J."/>
            <person name="Liu H."/>
            <person name="Zhou S.-S."/>
            <person name="Jia K.-H."/>
            <person name="Nie S."/>
            <person name="Bao Y.-T."/>
            <person name="Zhang R.-G."/>
            <person name="Yun Q.-Z."/>
            <person name="Chai Y.-H."/>
            <person name="Lu J.-Y."/>
            <person name="Li Y."/>
            <person name="Zhao S.-W."/>
            <person name="Mao J.-F."/>
            <person name="Jia S.-G."/>
            <person name="Mao Y.-M."/>
        </authorList>
    </citation>
    <scope>NUCLEOTIDE SEQUENCE</scope>
    <source>
        <strain evidence="5">AT0</strain>
        <tissue evidence="5">Leaf</tissue>
    </source>
</reference>
<organism evidence="5 6">
    <name type="scientific">Ziziphus jujuba var. spinosa</name>
    <dbReference type="NCBI Taxonomy" id="714518"/>
    <lineage>
        <taxon>Eukaryota</taxon>
        <taxon>Viridiplantae</taxon>
        <taxon>Streptophyta</taxon>
        <taxon>Embryophyta</taxon>
        <taxon>Tracheophyta</taxon>
        <taxon>Spermatophyta</taxon>
        <taxon>Magnoliopsida</taxon>
        <taxon>eudicotyledons</taxon>
        <taxon>Gunneridae</taxon>
        <taxon>Pentapetalae</taxon>
        <taxon>rosids</taxon>
        <taxon>fabids</taxon>
        <taxon>Rosales</taxon>
        <taxon>Rhamnaceae</taxon>
        <taxon>Paliureae</taxon>
        <taxon>Ziziphus</taxon>
    </lineage>
</organism>
<evidence type="ECO:0000256" key="2">
    <source>
        <dbReference type="ARBA" id="ARBA00023157"/>
    </source>
</evidence>
<evidence type="ECO:0000256" key="3">
    <source>
        <dbReference type="ARBA" id="ARBA00023180"/>
    </source>
</evidence>
<comment type="caution">
    <text evidence="5">The sequence shown here is derived from an EMBL/GenBank/DDBJ whole genome shotgun (WGS) entry which is preliminary data.</text>
</comment>
<evidence type="ECO:0000313" key="5">
    <source>
        <dbReference type="EMBL" id="KAH7545869.1"/>
    </source>
</evidence>
<dbReference type="EMBL" id="JAEACU010000001">
    <property type="protein sequence ID" value="KAH7545869.1"/>
    <property type="molecule type" value="Genomic_DNA"/>
</dbReference>
<proteinExistence type="predicted"/>
<dbReference type="AlphaFoldDB" id="A0A978W1N5"/>
<dbReference type="PROSITE" id="PS50927">
    <property type="entry name" value="BULB_LECTIN"/>
    <property type="match status" value="1"/>
</dbReference>
<dbReference type="InterPro" id="IPR036426">
    <property type="entry name" value="Bulb-type_lectin_dom_sf"/>
</dbReference>
<evidence type="ECO:0000256" key="1">
    <source>
        <dbReference type="ARBA" id="ARBA00022729"/>
    </source>
</evidence>
<evidence type="ECO:0000259" key="4">
    <source>
        <dbReference type="PROSITE" id="PS50927"/>
    </source>
</evidence>
<keyword evidence="1" id="KW-0732">Signal</keyword>
<accession>A0A978W1N5</accession>
<feature type="domain" description="Bulb-type lectin" evidence="4">
    <location>
        <begin position="1"/>
        <end position="88"/>
    </location>
</feature>
<name>A0A978W1N5_ZIZJJ</name>
<evidence type="ECO:0000313" key="6">
    <source>
        <dbReference type="Proteomes" id="UP000813462"/>
    </source>
</evidence>
<keyword evidence="3" id="KW-0325">Glycoprotein</keyword>
<dbReference type="Proteomes" id="UP000813462">
    <property type="component" value="Unassembled WGS sequence"/>
</dbReference>
<keyword evidence="2" id="KW-1015">Disulfide bond</keyword>
<sequence>MWAFGAISKLVQVVLIANGENPLAVIDSAATLTVGSNGNINLLDGKENSVWSIDVPVNSNTSFAKLFDMEAWFSKTACEDRRDIHRLSFGLLDRLLIGKVDHG</sequence>